<evidence type="ECO:0000259" key="2">
    <source>
        <dbReference type="Pfam" id="PF00021"/>
    </source>
</evidence>
<dbReference type="Gene3D" id="2.10.60.10">
    <property type="entry name" value="CD59"/>
    <property type="match status" value="1"/>
</dbReference>
<dbReference type="InterPro" id="IPR016054">
    <property type="entry name" value="LY6_UPA_recep-like"/>
</dbReference>
<dbReference type="Ensembl" id="ENSSANT00000103866.1">
    <property type="protein sequence ID" value="ENSSANP00000097805.1"/>
    <property type="gene ID" value="ENSSANG00000048183.1"/>
</dbReference>
<reference evidence="3" key="2">
    <citation type="submission" date="2025-09" db="UniProtKB">
        <authorList>
            <consortium name="Ensembl"/>
        </authorList>
    </citation>
    <scope>IDENTIFICATION</scope>
</reference>
<feature type="chain" id="PRO_5025395465" evidence="1">
    <location>
        <begin position="24"/>
        <end position="97"/>
    </location>
</feature>
<dbReference type="InterPro" id="IPR045860">
    <property type="entry name" value="Snake_toxin-like_sf"/>
</dbReference>
<keyword evidence="4" id="KW-1185">Reference proteome</keyword>
<feature type="signal peptide" evidence="1">
    <location>
        <begin position="1"/>
        <end position="23"/>
    </location>
</feature>
<proteinExistence type="predicted"/>
<organism evidence="3 4">
    <name type="scientific">Sinocyclocheilus anshuiensis</name>
    <dbReference type="NCBI Taxonomy" id="1608454"/>
    <lineage>
        <taxon>Eukaryota</taxon>
        <taxon>Metazoa</taxon>
        <taxon>Chordata</taxon>
        <taxon>Craniata</taxon>
        <taxon>Vertebrata</taxon>
        <taxon>Euteleostomi</taxon>
        <taxon>Actinopterygii</taxon>
        <taxon>Neopterygii</taxon>
        <taxon>Teleostei</taxon>
        <taxon>Ostariophysi</taxon>
        <taxon>Cypriniformes</taxon>
        <taxon>Cyprinidae</taxon>
        <taxon>Cyprininae</taxon>
        <taxon>Sinocyclocheilus</taxon>
    </lineage>
</organism>
<dbReference type="Pfam" id="PF00021">
    <property type="entry name" value="UPAR_LY6"/>
    <property type="match status" value="1"/>
</dbReference>
<evidence type="ECO:0000256" key="1">
    <source>
        <dbReference type="SAM" id="SignalP"/>
    </source>
</evidence>
<accession>A0A671SLJ0</accession>
<reference evidence="3" key="1">
    <citation type="submission" date="2025-08" db="UniProtKB">
        <authorList>
            <consortium name="Ensembl"/>
        </authorList>
    </citation>
    <scope>IDENTIFICATION</scope>
</reference>
<protein>
    <submittedName>
        <fullName evidence="3">Lymphocyte antigen 97, tandem duplicate 3</fullName>
    </submittedName>
</protein>
<dbReference type="CDD" id="cd23611">
    <property type="entry name" value="TFP_LU_ECD_THFP5"/>
    <property type="match status" value="1"/>
</dbReference>
<name>A0A671SLJ0_9TELE</name>
<dbReference type="Proteomes" id="UP000472260">
    <property type="component" value="Unassembled WGS sequence"/>
</dbReference>
<evidence type="ECO:0000313" key="4">
    <source>
        <dbReference type="Proteomes" id="UP000472260"/>
    </source>
</evidence>
<feature type="domain" description="UPAR/Ly6" evidence="2">
    <location>
        <begin position="23"/>
        <end position="95"/>
    </location>
</feature>
<dbReference type="SUPFAM" id="SSF57302">
    <property type="entry name" value="Snake toxin-like"/>
    <property type="match status" value="1"/>
</dbReference>
<dbReference type="AlphaFoldDB" id="A0A671SLJ0"/>
<keyword evidence="1" id="KW-0732">Signal</keyword>
<sequence>MTACSMWAHFAFLLEIQFLKCSALDCLHCVPEKAGGACEITAVTCPPDKDACAAAKFRRSPYGHYQKCMSMSGCEMVKQNAYINIKCCQKDFCNTFD</sequence>
<evidence type="ECO:0000313" key="3">
    <source>
        <dbReference type="Ensembl" id="ENSSANP00000097805.1"/>
    </source>
</evidence>